<dbReference type="RefSeq" id="WP_200321470.1">
    <property type="nucleotide sequence ID" value="NZ_JAENJH010000006.1"/>
</dbReference>
<accession>A0A934QRZ7</accession>
<sequence>MASVGPSIDSPDRAVIPPTVLAAVLDIGRHEGLSVPSWLSGTGLDPALLYAPGARVSLQQARTVLRRALAAMPGRALGLDIGERDVLLSFGLLGVAMRASETLGEGLTLAEELHQASGSLLDVEREDLGDRIGVRFWERWPDPELVAFLCEEALISTVMVIRSMLADPTWAPLRVDLTYAPPAHAARYHQSFRCPITFRAEANRMVIPAALMERRITTRHEPTRRAAIEASRAMLAPGDPPSDLVASLETLLAGHLRRPLSMRDVAERLHVTERTLHRRLAEAGVRFRDVANRVRERRATSLLRHSPVPVSEVATEVGFGDSREFRRAYARWTGRTPSQARGAGHQ</sequence>
<dbReference type="GO" id="GO:0005829">
    <property type="term" value="C:cytosol"/>
    <property type="evidence" value="ECO:0007669"/>
    <property type="project" value="TreeGrafter"/>
</dbReference>
<dbReference type="GO" id="GO:0003700">
    <property type="term" value="F:DNA-binding transcription factor activity"/>
    <property type="evidence" value="ECO:0007669"/>
    <property type="project" value="InterPro"/>
</dbReference>
<gene>
    <name evidence="5" type="ORF">JHE00_22710</name>
</gene>
<comment type="caution">
    <text evidence="5">The sequence shown here is derived from an EMBL/GenBank/DDBJ whole genome shotgun (WGS) entry which is preliminary data.</text>
</comment>
<dbReference type="EMBL" id="JAENJH010000006">
    <property type="protein sequence ID" value="MBK1787147.1"/>
    <property type="molecule type" value="Genomic_DNA"/>
</dbReference>
<feature type="domain" description="HTH araC/xylS-type" evidence="4">
    <location>
        <begin position="246"/>
        <end position="343"/>
    </location>
</feature>
<dbReference type="InterPro" id="IPR009057">
    <property type="entry name" value="Homeodomain-like_sf"/>
</dbReference>
<dbReference type="InterPro" id="IPR032687">
    <property type="entry name" value="AraC-type_N"/>
</dbReference>
<dbReference type="GO" id="GO:0000976">
    <property type="term" value="F:transcription cis-regulatory region binding"/>
    <property type="evidence" value="ECO:0007669"/>
    <property type="project" value="TreeGrafter"/>
</dbReference>
<keyword evidence="1" id="KW-0805">Transcription regulation</keyword>
<evidence type="ECO:0000256" key="2">
    <source>
        <dbReference type="ARBA" id="ARBA00023125"/>
    </source>
</evidence>
<keyword evidence="6" id="KW-1185">Reference proteome</keyword>
<protein>
    <submittedName>
        <fullName evidence="5">AraC family transcriptional regulator</fullName>
    </submittedName>
</protein>
<dbReference type="PANTHER" id="PTHR47894:SF1">
    <property type="entry name" value="HTH-TYPE TRANSCRIPTIONAL REGULATOR VQSM"/>
    <property type="match status" value="1"/>
</dbReference>
<reference evidence="5" key="1">
    <citation type="submission" date="2020-12" db="EMBL/GenBank/DDBJ databases">
        <title>Prauserella sp. ASG 168, a novel actinomycete isolated from cave rock.</title>
        <authorList>
            <person name="Suriyachadkun C."/>
        </authorList>
    </citation>
    <scope>NUCLEOTIDE SEQUENCE</scope>
    <source>
        <strain evidence="5">ASG 168</strain>
    </source>
</reference>
<keyword evidence="2" id="KW-0238">DNA-binding</keyword>
<dbReference type="AlphaFoldDB" id="A0A934QRZ7"/>
<dbReference type="Pfam" id="PF12833">
    <property type="entry name" value="HTH_18"/>
    <property type="match status" value="1"/>
</dbReference>
<dbReference type="Proteomes" id="UP000635245">
    <property type="component" value="Unassembled WGS sequence"/>
</dbReference>
<evidence type="ECO:0000313" key="5">
    <source>
        <dbReference type="EMBL" id="MBK1787147.1"/>
    </source>
</evidence>
<dbReference type="Gene3D" id="1.10.10.60">
    <property type="entry name" value="Homeodomain-like"/>
    <property type="match status" value="1"/>
</dbReference>
<dbReference type="SMART" id="SM00342">
    <property type="entry name" value="HTH_ARAC"/>
    <property type="match status" value="1"/>
</dbReference>
<dbReference type="PANTHER" id="PTHR47894">
    <property type="entry name" value="HTH-TYPE TRANSCRIPTIONAL REGULATOR GADX"/>
    <property type="match status" value="1"/>
</dbReference>
<organism evidence="5 6">
    <name type="scientific">Prauserella cavernicola</name>
    <dbReference type="NCBI Taxonomy" id="2800127"/>
    <lineage>
        <taxon>Bacteria</taxon>
        <taxon>Bacillati</taxon>
        <taxon>Actinomycetota</taxon>
        <taxon>Actinomycetes</taxon>
        <taxon>Pseudonocardiales</taxon>
        <taxon>Pseudonocardiaceae</taxon>
        <taxon>Prauserella</taxon>
    </lineage>
</organism>
<name>A0A934QRZ7_9PSEU</name>
<evidence type="ECO:0000256" key="1">
    <source>
        <dbReference type="ARBA" id="ARBA00023015"/>
    </source>
</evidence>
<keyword evidence="3" id="KW-0804">Transcription</keyword>
<proteinExistence type="predicted"/>
<evidence type="ECO:0000259" key="4">
    <source>
        <dbReference type="PROSITE" id="PS01124"/>
    </source>
</evidence>
<dbReference type="InterPro" id="IPR018060">
    <property type="entry name" value="HTH_AraC"/>
</dbReference>
<evidence type="ECO:0000313" key="6">
    <source>
        <dbReference type="Proteomes" id="UP000635245"/>
    </source>
</evidence>
<evidence type="ECO:0000256" key="3">
    <source>
        <dbReference type="ARBA" id="ARBA00023163"/>
    </source>
</evidence>
<dbReference type="SUPFAM" id="SSF46689">
    <property type="entry name" value="Homeodomain-like"/>
    <property type="match status" value="1"/>
</dbReference>
<dbReference type="Pfam" id="PF12625">
    <property type="entry name" value="Arabinose_bd"/>
    <property type="match status" value="1"/>
</dbReference>
<dbReference type="PROSITE" id="PS01124">
    <property type="entry name" value="HTH_ARAC_FAMILY_2"/>
    <property type="match status" value="1"/>
</dbReference>